<dbReference type="EMBL" id="CM055097">
    <property type="protein sequence ID" value="KAJ7551691.1"/>
    <property type="molecule type" value="Genomic_DNA"/>
</dbReference>
<keyword evidence="2" id="KW-1185">Reference proteome</keyword>
<proteinExistence type="predicted"/>
<name>A0ACC2DBR4_DIPCM</name>
<organism evidence="1 2">
    <name type="scientific">Diphasiastrum complanatum</name>
    <name type="common">Issler's clubmoss</name>
    <name type="synonym">Lycopodium complanatum</name>
    <dbReference type="NCBI Taxonomy" id="34168"/>
    <lineage>
        <taxon>Eukaryota</taxon>
        <taxon>Viridiplantae</taxon>
        <taxon>Streptophyta</taxon>
        <taxon>Embryophyta</taxon>
        <taxon>Tracheophyta</taxon>
        <taxon>Lycopodiopsida</taxon>
        <taxon>Lycopodiales</taxon>
        <taxon>Lycopodiaceae</taxon>
        <taxon>Lycopodioideae</taxon>
        <taxon>Diphasiastrum</taxon>
    </lineage>
</organism>
<reference evidence="2" key="1">
    <citation type="journal article" date="2024" name="Proc. Natl. Acad. Sci. U.S.A.">
        <title>Extraordinary preservation of gene collinearity over three hundred million years revealed in homosporous lycophytes.</title>
        <authorList>
            <person name="Li C."/>
            <person name="Wickell D."/>
            <person name="Kuo L.Y."/>
            <person name="Chen X."/>
            <person name="Nie B."/>
            <person name="Liao X."/>
            <person name="Peng D."/>
            <person name="Ji J."/>
            <person name="Jenkins J."/>
            <person name="Williams M."/>
            <person name="Shu S."/>
            <person name="Plott C."/>
            <person name="Barry K."/>
            <person name="Rajasekar S."/>
            <person name="Grimwood J."/>
            <person name="Han X."/>
            <person name="Sun S."/>
            <person name="Hou Z."/>
            <person name="He W."/>
            <person name="Dai G."/>
            <person name="Sun C."/>
            <person name="Schmutz J."/>
            <person name="Leebens-Mack J.H."/>
            <person name="Li F.W."/>
            <person name="Wang L."/>
        </authorList>
    </citation>
    <scope>NUCLEOTIDE SEQUENCE [LARGE SCALE GENOMIC DNA]</scope>
    <source>
        <strain evidence="2">cv. PW_Plant_1</strain>
    </source>
</reference>
<sequence length="541" mass="59365">MMKQPLLKLLRRNCSRIWTLKGRQSSSGDYAKEVADKTSMARLVRPSFNSNEWDAFWQSQFIGKGPTNRRMPVLASASVLHEHTRFLQLRFASSGGQANSVGGIIEIPLAQTGEGIADCELLTWHVQEGDCVEEFQPLCEVQSDKATVQITSRYKGKITQINFFPGAIVKVGEALLEMIPDAEAKSHYASMHVPDSESESDSNADSNAAQPLAVSVKAEQDEDRKILTTPAVRNLARSYGINLHEVIGTGRDGRILKEDVLKFAAAKEGLHEELSGFLEPDVEGILEPKAAGIEDKLEVSSSKKGSYVEDEIIPVRGLRRAMVKTMTAAAMVPHFHYMEEVNMDALVRLRTSLKNVALERNIKLTYLPFLIKALSVALYKHPVVNSTVNEDVSEIRCKASHNVGVAIGKESGLAVPNIKDVQHLSIFEIAEELSRLTQLAANNKLSPEDLSGGTITVSNFGAIGGKFGSPVLNLPEVAILGLGRVQKLPRFDNSGHVYPASMMGVTWGADHRVIDGATVANLCNEWKLLVEEPERMIVHLR</sequence>
<gene>
    <name evidence="1" type="ORF">O6H91_06G024900</name>
</gene>
<protein>
    <submittedName>
        <fullName evidence="1">Uncharacterized protein</fullName>
    </submittedName>
</protein>
<comment type="caution">
    <text evidence="1">The sequence shown here is derived from an EMBL/GenBank/DDBJ whole genome shotgun (WGS) entry which is preliminary data.</text>
</comment>
<accession>A0ACC2DBR4</accession>
<dbReference type="Proteomes" id="UP001162992">
    <property type="component" value="Chromosome 6"/>
</dbReference>
<evidence type="ECO:0000313" key="1">
    <source>
        <dbReference type="EMBL" id="KAJ7551691.1"/>
    </source>
</evidence>
<evidence type="ECO:0000313" key="2">
    <source>
        <dbReference type="Proteomes" id="UP001162992"/>
    </source>
</evidence>